<evidence type="ECO:0000313" key="2">
    <source>
        <dbReference type="Proteomes" id="UP001291309"/>
    </source>
</evidence>
<gene>
    <name evidence="1" type="ORF">SYV04_15920</name>
</gene>
<dbReference type="RefSeq" id="WP_321546633.1">
    <property type="nucleotide sequence ID" value="NZ_JAXIVS010000005.1"/>
</dbReference>
<dbReference type="EMBL" id="JAXIVS010000005">
    <property type="protein sequence ID" value="MDY7227904.1"/>
    <property type="molecule type" value="Genomic_DNA"/>
</dbReference>
<sequence length="181" mass="20364">MSESLPVTEKQMGGLWDNHLKAEFTHKSPEEALSTMTGNPHVVIVPNMTGGKGTEELGTFYAKYFLNQLPADMEILPLSRTIGRERVVDELVLRFTHDIRMDWVLPGVPPTGKKIEFAMVVIVTMQGDKIVSENLYWDNATILLQAGLLHDKKLPVVGAESARYMLNPTEPLNQLIHRTQR</sequence>
<protein>
    <submittedName>
        <fullName evidence="1">Ester cyclase</fullName>
    </submittedName>
</protein>
<dbReference type="InterPro" id="IPR009959">
    <property type="entry name" value="Cyclase_SnoaL-like"/>
</dbReference>
<dbReference type="PANTHER" id="PTHR38436">
    <property type="entry name" value="POLYKETIDE CYCLASE SNOAL-LIKE DOMAIN"/>
    <property type="match status" value="1"/>
</dbReference>
<proteinExistence type="predicted"/>
<reference evidence="1 2" key="1">
    <citation type="submission" date="2023-12" db="EMBL/GenBank/DDBJ databases">
        <title>the genome sequence of Hyalangium sp. s54d21.</title>
        <authorList>
            <person name="Zhang X."/>
        </authorList>
    </citation>
    <scope>NUCLEOTIDE SEQUENCE [LARGE SCALE GENOMIC DNA]</scope>
    <source>
        <strain evidence="2">s54d21</strain>
    </source>
</reference>
<dbReference type="Proteomes" id="UP001291309">
    <property type="component" value="Unassembled WGS sequence"/>
</dbReference>
<organism evidence="1 2">
    <name type="scientific">Hyalangium rubrum</name>
    <dbReference type="NCBI Taxonomy" id="3103134"/>
    <lineage>
        <taxon>Bacteria</taxon>
        <taxon>Pseudomonadati</taxon>
        <taxon>Myxococcota</taxon>
        <taxon>Myxococcia</taxon>
        <taxon>Myxococcales</taxon>
        <taxon>Cystobacterineae</taxon>
        <taxon>Archangiaceae</taxon>
        <taxon>Hyalangium</taxon>
    </lineage>
</organism>
<dbReference type="PANTHER" id="PTHR38436:SF3">
    <property type="entry name" value="CARBOXYMETHYLENEBUTENOLIDASE-RELATED"/>
    <property type="match status" value="1"/>
</dbReference>
<dbReference type="SUPFAM" id="SSF54427">
    <property type="entry name" value="NTF2-like"/>
    <property type="match status" value="1"/>
</dbReference>
<comment type="caution">
    <text evidence="1">The sequence shown here is derived from an EMBL/GenBank/DDBJ whole genome shotgun (WGS) entry which is preliminary data.</text>
</comment>
<dbReference type="InterPro" id="IPR032710">
    <property type="entry name" value="NTF2-like_dom_sf"/>
</dbReference>
<evidence type="ECO:0000313" key="1">
    <source>
        <dbReference type="EMBL" id="MDY7227904.1"/>
    </source>
</evidence>
<keyword evidence="2" id="KW-1185">Reference proteome</keyword>
<name>A0ABU5H483_9BACT</name>
<dbReference type="Pfam" id="PF07366">
    <property type="entry name" value="SnoaL"/>
    <property type="match status" value="1"/>
</dbReference>
<dbReference type="Gene3D" id="3.10.450.50">
    <property type="match status" value="1"/>
</dbReference>
<accession>A0ABU5H483</accession>